<dbReference type="InterPro" id="IPR027372">
    <property type="entry name" value="Phytase-like_dom"/>
</dbReference>
<dbReference type="OrthoDB" id="9798539at2"/>
<dbReference type="Pfam" id="PF13449">
    <property type="entry name" value="Phytase-like"/>
    <property type="match status" value="1"/>
</dbReference>
<accession>A0A085U1M5</accession>
<feature type="domain" description="Phytase-like" evidence="2">
    <location>
        <begin position="42"/>
        <end position="341"/>
    </location>
</feature>
<dbReference type="Proteomes" id="UP000028607">
    <property type="component" value="Unassembled WGS sequence"/>
</dbReference>
<comment type="caution">
    <text evidence="3">The sequence shown here is derived from an EMBL/GenBank/DDBJ whole genome shotgun (WGS) entry which is preliminary data.</text>
</comment>
<organism evidence="3 4">
    <name type="scientific">Thioclava atlantica</name>
    <dbReference type="NCBI Taxonomy" id="1317124"/>
    <lineage>
        <taxon>Bacteria</taxon>
        <taxon>Pseudomonadati</taxon>
        <taxon>Pseudomonadota</taxon>
        <taxon>Alphaproteobacteria</taxon>
        <taxon>Rhodobacterales</taxon>
        <taxon>Paracoccaceae</taxon>
        <taxon>Thioclava</taxon>
    </lineage>
</organism>
<gene>
    <name evidence="3" type="ORF">DW2_01900</name>
</gene>
<sequence>MRLNVLMSVLFLLPHAAGAGPLPAPELVGEIALPSGLSLGGIPFGAISGLSYDPKSGAFFALSEPDGDHGAPRVYRLAVSVKDGRFAGLDIAGEEDLPAPGQSGWAPGGSDGGGIAVDPREGAVFWSVEAADGSPALYVLPRGAAHPRALSLPPAFLPRGGRAHGTRAGQGFEGLTLNRDAHLLVGATGSALRQDGPEASFTAPSPIRLLITDSRSLKPVAQYLYLTDTIPARPATIGGRAANGLSALASLPDGRLVAVERAEAEGSGSNIRFYVVSTVGATNVNGQDRLDLAHDLPVQKDLWFALRPGMTGITADDLEGLAFGPVIDGKDTLLTVSDNHFARHRATRFKLFEIDRPDHTN</sequence>
<reference evidence="3 4" key="2">
    <citation type="journal article" date="2015" name="Antonie Van Leeuwenhoek">
        <title>Thioclava indica sp. nov., isolated from surface seawater of the Indian Ocean.</title>
        <authorList>
            <person name="Liu Y."/>
            <person name="Lai Q."/>
            <person name="Du J."/>
            <person name="Xu H."/>
            <person name="Jiang L."/>
            <person name="Shao Z."/>
        </authorList>
    </citation>
    <scope>NUCLEOTIDE SEQUENCE [LARGE SCALE GENOMIC DNA]</scope>
    <source>
        <strain evidence="3 4">13D2W-2</strain>
    </source>
</reference>
<protein>
    <recommendedName>
        <fullName evidence="2">Phytase-like domain-containing protein</fullName>
    </recommendedName>
</protein>
<dbReference type="STRING" id="1317124.DW2_01900"/>
<evidence type="ECO:0000313" key="4">
    <source>
        <dbReference type="Proteomes" id="UP000028607"/>
    </source>
</evidence>
<proteinExistence type="predicted"/>
<name>A0A085U1M5_9RHOB</name>
<keyword evidence="1" id="KW-0732">Signal</keyword>
<evidence type="ECO:0000259" key="2">
    <source>
        <dbReference type="Pfam" id="PF13449"/>
    </source>
</evidence>
<evidence type="ECO:0000313" key="3">
    <source>
        <dbReference type="EMBL" id="KFE36872.1"/>
    </source>
</evidence>
<dbReference type="RefSeq" id="WP_038142990.1">
    <property type="nucleotide sequence ID" value="NZ_AQRC01000001.1"/>
</dbReference>
<feature type="signal peptide" evidence="1">
    <location>
        <begin position="1"/>
        <end position="19"/>
    </location>
</feature>
<reference evidence="4" key="1">
    <citation type="submission" date="2013-04" db="EMBL/GenBank/DDBJ databases">
        <title>Thioclava sp. 13D2W-2 Genome Sequencing.</title>
        <authorList>
            <person name="Lai Q."/>
            <person name="Li G."/>
            <person name="Shao Z."/>
        </authorList>
    </citation>
    <scope>NUCLEOTIDE SEQUENCE [LARGE SCALE GENOMIC DNA]</scope>
    <source>
        <strain evidence="4">13D2W-2</strain>
    </source>
</reference>
<keyword evidence="4" id="KW-1185">Reference proteome</keyword>
<feature type="chain" id="PRO_5001797760" description="Phytase-like domain-containing protein" evidence="1">
    <location>
        <begin position="20"/>
        <end position="361"/>
    </location>
</feature>
<dbReference type="EMBL" id="AQRC01000001">
    <property type="protein sequence ID" value="KFE36872.1"/>
    <property type="molecule type" value="Genomic_DNA"/>
</dbReference>
<dbReference type="AlphaFoldDB" id="A0A085U1M5"/>
<dbReference type="PATRIC" id="fig|1317124.6.peg.377"/>
<dbReference type="eggNOG" id="COG4222">
    <property type="taxonomic scope" value="Bacteria"/>
</dbReference>
<evidence type="ECO:0000256" key="1">
    <source>
        <dbReference type="SAM" id="SignalP"/>
    </source>
</evidence>